<dbReference type="Proteomes" id="UP000624244">
    <property type="component" value="Unassembled WGS sequence"/>
</dbReference>
<dbReference type="AlphaFoldDB" id="A0A8H6DPW3"/>
<evidence type="ECO:0000313" key="2">
    <source>
        <dbReference type="EMBL" id="KAF5844036.1"/>
    </source>
</evidence>
<protein>
    <submittedName>
        <fullName evidence="2">Uncharacterized protein</fullName>
    </submittedName>
</protein>
<proteinExistence type="predicted"/>
<gene>
    <name evidence="2" type="ORF">GGP41_003898</name>
</gene>
<keyword evidence="1" id="KW-0472">Membrane</keyword>
<evidence type="ECO:0000256" key="1">
    <source>
        <dbReference type="SAM" id="Phobius"/>
    </source>
</evidence>
<keyword evidence="1" id="KW-0812">Transmembrane</keyword>
<accession>A0A8H6DPW3</accession>
<dbReference type="EMBL" id="WNKQ01000033">
    <property type="protein sequence ID" value="KAF5844036.1"/>
    <property type="molecule type" value="Genomic_DNA"/>
</dbReference>
<feature type="transmembrane region" description="Helical" evidence="1">
    <location>
        <begin position="223"/>
        <end position="241"/>
    </location>
</feature>
<feature type="transmembrane region" description="Helical" evidence="1">
    <location>
        <begin position="112"/>
        <end position="133"/>
    </location>
</feature>
<comment type="caution">
    <text evidence="2">The sequence shown here is derived from an EMBL/GenBank/DDBJ whole genome shotgun (WGS) entry which is preliminary data.</text>
</comment>
<feature type="transmembrane region" description="Helical" evidence="1">
    <location>
        <begin position="48"/>
        <end position="68"/>
    </location>
</feature>
<feature type="transmembrane region" description="Helical" evidence="1">
    <location>
        <begin position="184"/>
        <end position="211"/>
    </location>
</feature>
<evidence type="ECO:0000313" key="3">
    <source>
        <dbReference type="Proteomes" id="UP000624244"/>
    </source>
</evidence>
<sequence>MAPFVSVSLAICFSVGPILSSTLTYLDIRNLSRAEVQVSEYDYRWEKIIGIIFGTSSVGLGITGLIAIATKPYPAEMYSWLDAIIMCNLQLLTSNNELQLVRMLQIFISPPWSIWAVHLVAVLTILDIASAVTSQTKSSAYESALLTRFATASLFSSALSHKQLEIHKNSGSETGDGDEEYMRLLHAFVFTNAAAASTQFCSAIFTSTFSLTSRSTSTKLRQGIFMACTFIQLSCYLPFYINRIWRQIIVPVSEWMRRLRHSFPCRLADESNF</sequence>
<keyword evidence="1" id="KW-1133">Transmembrane helix</keyword>
<organism evidence="2 3">
    <name type="scientific">Cochliobolus sativus</name>
    <name type="common">Common root rot and spot blotch fungus</name>
    <name type="synonym">Bipolaris sorokiniana</name>
    <dbReference type="NCBI Taxonomy" id="45130"/>
    <lineage>
        <taxon>Eukaryota</taxon>
        <taxon>Fungi</taxon>
        <taxon>Dikarya</taxon>
        <taxon>Ascomycota</taxon>
        <taxon>Pezizomycotina</taxon>
        <taxon>Dothideomycetes</taxon>
        <taxon>Pleosporomycetidae</taxon>
        <taxon>Pleosporales</taxon>
        <taxon>Pleosporineae</taxon>
        <taxon>Pleosporaceae</taxon>
        <taxon>Bipolaris</taxon>
    </lineage>
</organism>
<reference evidence="2" key="1">
    <citation type="submission" date="2019-11" db="EMBL/GenBank/DDBJ databases">
        <title>Bipolaris sorokiniana Genome sequencing.</title>
        <authorList>
            <person name="Wang H."/>
        </authorList>
    </citation>
    <scope>NUCLEOTIDE SEQUENCE</scope>
</reference>
<name>A0A8H6DPW3_COCSA</name>